<dbReference type="AlphaFoldDB" id="A0A5D2LWC7"/>
<dbReference type="EMBL" id="CM017624">
    <property type="protein sequence ID" value="TYH83335.1"/>
    <property type="molecule type" value="Genomic_DNA"/>
</dbReference>
<sequence>MISHSWKFNSTSSVEAGKVFPNILSFQDGTGVGIRSTTISQLVSVSTSLNRTFLVFRSSFEIRSPSSPTKFFDIVCKKIKQNNIRYI</sequence>
<gene>
    <name evidence="1" type="ORF">ES332_D02G125800v1</name>
</gene>
<evidence type="ECO:0000313" key="2">
    <source>
        <dbReference type="Proteomes" id="UP000322667"/>
    </source>
</evidence>
<protein>
    <submittedName>
        <fullName evidence="1">Uncharacterized protein</fullName>
    </submittedName>
</protein>
<reference evidence="1 2" key="1">
    <citation type="submission" date="2019-07" db="EMBL/GenBank/DDBJ databases">
        <title>WGS assembly of Gossypium tomentosum.</title>
        <authorList>
            <person name="Chen Z.J."/>
            <person name="Sreedasyam A."/>
            <person name="Ando A."/>
            <person name="Song Q."/>
            <person name="De L."/>
            <person name="Hulse-Kemp A."/>
            <person name="Ding M."/>
            <person name="Ye W."/>
            <person name="Kirkbride R."/>
            <person name="Jenkins J."/>
            <person name="Plott C."/>
            <person name="Lovell J."/>
            <person name="Lin Y.-M."/>
            <person name="Vaughn R."/>
            <person name="Liu B."/>
            <person name="Li W."/>
            <person name="Simpson S."/>
            <person name="Scheffler B."/>
            <person name="Saski C."/>
            <person name="Grover C."/>
            <person name="Hu G."/>
            <person name="Conover J."/>
            <person name="Carlson J."/>
            <person name="Shu S."/>
            <person name="Boston L."/>
            <person name="Williams M."/>
            <person name="Peterson D."/>
            <person name="Mcgee K."/>
            <person name="Jones D."/>
            <person name="Wendel J."/>
            <person name="Stelly D."/>
            <person name="Grimwood J."/>
            <person name="Schmutz J."/>
        </authorList>
    </citation>
    <scope>NUCLEOTIDE SEQUENCE [LARGE SCALE GENOMIC DNA]</scope>
    <source>
        <strain evidence="1">7179.01</strain>
    </source>
</reference>
<name>A0A5D2LWC7_GOSTO</name>
<dbReference type="Proteomes" id="UP000322667">
    <property type="component" value="Chromosome D02"/>
</dbReference>
<proteinExistence type="predicted"/>
<evidence type="ECO:0000313" key="1">
    <source>
        <dbReference type="EMBL" id="TYH83335.1"/>
    </source>
</evidence>
<keyword evidence="2" id="KW-1185">Reference proteome</keyword>
<accession>A0A5D2LWC7</accession>
<organism evidence="1 2">
    <name type="scientific">Gossypium tomentosum</name>
    <name type="common">Hawaiian cotton</name>
    <name type="synonym">Gossypium sandvicense</name>
    <dbReference type="NCBI Taxonomy" id="34277"/>
    <lineage>
        <taxon>Eukaryota</taxon>
        <taxon>Viridiplantae</taxon>
        <taxon>Streptophyta</taxon>
        <taxon>Embryophyta</taxon>
        <taxon>Tracheophyta</taxon>
        <taxon>Spermatophyta</taxon>
        <taxon>Magnoliopsida</taxon>
        <taxon>eudicotyledons</taxon>
        <taxon>Gunneridae</taxon>
        <taxon>Pentapetalae</taxon>
        <taxon>rosids</taxon>
        <taxon>malvids</taxon>
        <taxon>Malvales</taxon>
        <taxon>Malvaceae</taxon>
        <taxon>Malvoideae</taxon>
        <taxon>Gossypium</taxon>
    </lineage>
</organism>